<evidence type="ECO:0000313" key="3">
    <source>
        <dbReference type="Proteomes" id="UP000832097"/>
    </source>
</evidence>
<organism evidence="2 3">
    <name type="scientific">Agromyces larvae</name>
    <dbReference type="NCBI Taxonomy" id="2929802"/>
    <lineage>
        <taxon>Bacteria</taxon>
        <taxon>Bacillati</taxon>
        <taxon>Actinomycetota</taxon>
        <taxon>Actinomycetes</taxon>
        <taxon>Micrococcales</taxon>
        <taxon>Microbacteriaceae</taxon>
        <taxon>Agromyces</taxon>
    </lineage>
</organism>
<dbReference type="InterPro" id="IPR057746">
    <property type="entry name" value="CpnT-like_N"/>
</dbReference>
<sequence>MTITETQSVTSTLQPPTGRAGEGLYIWQLRLQCGVIIGGVDAVISAITGFSPLEEWVFKPLGGDWEALDRGASAWTNAGKAATAIAANVQAVPGQIGDAWTGATADSFDELQHKVVALVEPLPDSCAQLSAMCTALATMARAIAEFVAQIMHELQDWALKMLAGTAIPGGQVTLPIWISELMAKIARWVPKLTGMINRFVSFLSRIWHIVNRIIGVVQTVQKVVDKLVKVYGIMRTGADAFAGATA</sequence>
<evidence type="ECO:0000313" key="2">
    <source>
        <dbReference type="EMBL" id="UOE43950.1"/>
    </source>
</evidence>
<evidence type="ECO:0000259" key="1">
    <source>
        <dbReference type="Pfam" id="PF25547"/>
    </source>
</evidence>
<protein>
    <recommendedName>
        <fullName evidence="1">Outer membrane channel protein CpnT-like N-terminal domain-containing protein</fullName>
    </recommendedName>
</protein>
<reference evidence="2 3" key="1">
    <citation type="submission" date="2022-03" db="EMBL/GenBank/DDBJ databases">
        <title>Mucilaginibacter sp. isolated from the gut of Protaetia brevitarsis seulensis larvae.</title>
        <authorList>
            <person name="Won M."/>
            <person name="Kim S.-J."/>
            <person name="Kwon S.-W."/>
        </authorList>
    </citation>
    <scope>NUCLEOTIDE SEQUENCE [LARGE SCALE GENOMIC DNA]</scope>
    <source>
        <strain evidence="2 3">CFWR-12</strain>
    </source>
</reference>
<dbReference type="RefSeq" id="WP_243555413.1">
    <property type="nucleotide sequence ID" value="NZ_CP094528.1"/>
</dbReference>
<proteinExistence type="predicted"/>
<dbReference type="Proteomes" id="UP000832097">
    <property type="component" value="Chromosome"/>
</dbReference>
<keyword evidence="3" id="KW-1185">Reference proteome</keyword>
<accession>A0ABY4BXM7</accession>
<dbReference type="EMBL" id="CP094528">
    <property type="protein sequence ID" value="UOE43950.1"/>
    <property type="molecule type" value="Genomic_DNA"/>
</dbReference>
<feature type="domain" description="Outer membrane channel protein CpnT-like N-terminal" evidence="1">
    <location>
        <begin position="72"/>
        <end position="171"/>
    </location>
</feature>
<name>A0ABY4BXM7_9MICO</name>
<dbReference type="Pfam" id="PF25547">
    <property type="entry name" value="WXG100_2"/>
    <property type="match status" value="1"/>
</dbReference>
<gene>
    <name evidence="2" type="ORF">MTO99_17595</name>
</gene>